<name>A0ABY8U6R6_TETOB</name>
<dbReference type="InterPro" id="IPR036508">
    <property type="entry name" value="Chitin-bd_dom_sf"/>
</dbReference>
<evidence type="ECO:0000256" key="1">
    <source>
        <dbReference type="SAM" id="MobiDB-lite"/>
    </source>
</evidence>
<feature type="transmembrane region" description="Helical" evidence="2">
    <location>
        <begin position="192"/>
        <end position="211"/>
    </location>
</feature>
<feature type="domain" description="Chitin-binding type-2" evidence="3">
    <location>
        <begin position="265"/>
        <end position="332"/>
    </location>
</feature>
<dbReference type="Pfam" id="PF01079">
    <property type="entry name" value="Hint"/>
    <property type="match status" value="2"/>
</dbReference>
<dbReference type="SUPFAM" id="SSF57625">
    <property type="entry name" value="Invertebrate chitin-binding proteins"/>
    <property type="match status" value="1"/>
</dbReference>
<evidence type="ECO:0000313" key="4">
    <source>
        <dbReference type="EMBL" id="WIA17154.1"/>
    </source>
</evidence>
<feature type="transmembrane region" description="Helical" evidence="2">
    <location>
        <begin position="161"/>
        <end position="180"/>
    </location>
</feature>
<evidence type="ECO:0000313" key="5">
    <source>
        <dbReference type="Proteomes" id="UP001244341"/>
    </source>
</evidence>
<organism evidence="4 5">
    <name type="scientific">Tetradesmus obliquus</name>
    <name type="common">Green alga</name>
    <name type="synonym">Acutodesmus obliquus</name>
    <dbReference type="NCBI Taxonomy" id="3088"/>
    <lineage>
        <taxon>Eukaryota</taxon>
        <taxon>Viridiplantae</taxon>
        <taxon>Chlorophyta</taxon>
        <taxon>core chlorophytes</taxon>
        <taxon>Chlorophyceae</taxon>
        <taxon>CS clade</taxon>
        <taxon>Sphaeropleales</taxon>
        <taxon>Scenedesmaceae</taxon>
        <taxon>Tetradesmus</taxon>
    </lineage>
</organism>
<dbReference type="SUPFAM" id="SSF51294">
    <property type="entry name" value="Hedgehog/intein (Hint) domain"/>
    <property type="match status" value="1"/>
</dbReference>
<reference evidence="4 5" key="1">
    <citation type="submission" date="2023-05" db="EMBL/GenBank/DDBJ databases">
        <title>A 100% complete, gapless, phased diploid assembly of the Scenedesmus obliquus UTEX 3031 genome.</title>
        <authorList>
            <person name="Biondi T.C."/>
            <person name="Hanschen E.R."/>
            <person name="Kwon T."/>
            <person name="Eng W."/>
            <person name="Kruse C.P.S."/>
            <person name="Koehler S.I."/>
            <person name="Kunde Y."/>
            <person name="Gleasner C.D."/>
            <person name="You Mak K.T."/>
            <person name="Polle J."/>
            <person name="Hovde B.T."/>
            <person name="Starkenburg S.R."/>
        </authorList>
    </citation>
    <scope>NUCLEOTIDE SEQUENCE [LARGE SCALE GENOMIC DNA]</scope>
    <source>
        <strain evidence="4 5">DOE0152z</strain>
    </source>
</reference>
<dbReference type="Pfam" id="PF01607">
    <property type="entry name" value="CBM_14"/>
    <property type="match status" value="1"/>
</dbReference>
<dbReference type="InterPro" id="IPR050387">
    <property type="entry name" value="Hedgehog_Signaling"/>
</dbReference>
<proteinExistence type="predicted"/>
<dbReference type="Gene3D" id="2.170.16.10">
    <property type="entry name" value="Hedgehog/Intein (Hint) domain"/>
    <property type="match status" value="1"/>
</dbReference>
<dbReference type="Proteomes" id="UP001244341">
    <property type="component" value="Chromosome 8b"/>
</dbReference>
<feature type="transmembrane region" description="Helical" evidence="2">
    <location>
        <begin position="710"/>
        <end position="728"/>
    </location>
</feature>
<keyword evidence="5" id="KW-1185">Reference proteome</keyword>
<feature type="transmembrane region" description="Helical" evidence="2">
    <location>
        <begin position="630"/>
        <end position="651"/>
    </location>
</feature>
<feature type="region of interest" description="Disordered" evidence="1">
    <location>
        <begin position="1"/>
        <end position="21"/>
    </location>
</feature>
<dbReference type="EMBL" id="CP126215">
    <property type="protein sequence ID" value="WIA17154.1"/>
    <property type="molecule type" value="Genomic_DNA"/>
</dbReference>
<dbReference type="InterPro" id="IPR002557">
    <property type="entry name" value="Chitin-bd_dom"/>
</dbReference>
<dbReference type="PANTHER" id="PTHR11889:SF31">
    <property type="entry name" value="PROTEIN HEDGEHOG"/>
    <property type="match status" value="1"/>
</dbReference>
<feature type="compositionally biased region" description="Polar residues" evidence="1">
    <location>
        <begin position="11"/>
        <end position="21"/>
    </location>
</feature>
<keyword evidence="2" id="KW-0812">Transmembrane</keyword>
<feature type="transmembrane region" description="Helical" evidence="2">
    <location>
        <begin position="686"/>
        <end position="704"/>
    </location>
</feature>
<dbReference type="InterPro" id="IPR036844">
    <property type="entry name" value="Hint_dom_sf"/>
</dbReference>
<sequence length="981" mass="102948">MGHKKADAETENSNEQQLGRFGFSSTPQLRALLSEAVQHPQASQELRALCQQHLDADAVPWKVVQRVCSELRQPASDHDSISSSVVQQPAPVTCQGAQLVLPSPPARQRSKQLQEHLAKLQDKVDQQRYAEMVADVAQQEQKAAAAAQDPFFPTTKLQMSFGLHVLATMGAFSVLGYYAGRLLLNSNTWAGVLGALGLAAGLLLETALLIIRTNMPVPLDQKYAHLLDRKWDMWQDKQGQQDAAGGSSSSRPAVSVAGDDLLSMPNPCSQWAAGSAHQNVDGLYAVPSPGCLQYVSCKQGTPDGPVMSCAPGQMFSLAKQACVSETTGYCMYDAVAAAPGASGYINQNSSTPQLSNRKLMQPAQNATPAYLDPSNWYMWTKYEPFDLCLGSPKYKSGYYGTQLVSATTTFYECEQGKIWDGKSSCVPGASPYTGTDTSAYVDVPGLVSSGDKQKALPCSSMDGVVRAALIANPQATFALRDSGNSSVKPTFFTVKNADAVVASEEVQEIVMEYFDTRVYELSNVTVFNWTQDITHSTRKTMSKQTRLIQRPNGVSTLVRQVSADGLCWFGIATNSSDAPKTPDEAAKAVAIDAAANATAMLPTGSGTALALADGEEYDYTTVLEVGAATAGGLAAVGIVALCVAGSAAPIVGSLVPIAIGTAAALVGMGSVAAVTVVAFAIAAGAIILGAVLVIGVAAAITALIDGACFPAAATAYLALSAGVTGGIGTKRMDQLMLGDSLMTMHALNGSATASPVYLFGHKDAATYGSFVQLQLQSGQTVQLTRAHFLPTFAGAYATASYELPAACNTTTDSCPSSSIDSYHMLSQVGAAYEGMPCVPSGYVAAPAADGGVAASVPAPPSMRMKRAGDVDVGSDLLCAFNNSTGTFALSRVLSKETVLLQGLYAPFTMTGDLVVNGVLVSAHSDWYLDRVMPQSHVHRLPAIYQATMAPARLAYRLGGAPLMEFLDSKLHLMELASAVSL</sequence>
<keyword evidence="2" id="KW-0472">Membrane</keyword>
<dbReference type="InterPro" id="IPR021013">
    <property type="entry name" value="ATPase_Vma12"/>
</dbReference>
<evidence type="ECO:0000259" key="3">
    <source>
        <dbReference type="PROSITE" id="PS50940"/>
    </source>
</evidence>
<gene>
    <name evidence="4" type="ORF">OEZ85_014040</name>
</gene>
<dbReference type="PROSITE" id="PS50940">
    <property type="entry name" value="CHIT_BIND_II"/>
    <property type="match status" value="1"/>
</dbReference>
<dbReference type="Pfam" id="PF11712">
    <property type="entry name" value="Vma12"/>
    <property type="match status" value="1"/>
</dbReference>
<feature type="transmembrane region" description="Helical" evidence="2">
    <location>
        <begin position="657"/>
        <end position="679"/>
    </location>
</feature>
<dbReference type="InterPro" id="IPR001767">
    <property type="entry name" value="Hedgehog_Hint"/>
</dbReference>
<protein>
    <recommendedName>
        <fullName evidence="3">Chitin-binding type-2 domain-containing protein</fullName>
    </recommendedName>
</protein>
<accession>A0ABY8U6R6</accession>
<keyword evidence="2" id="KW-1133">Transmembrane helix</keyword>
<evidence type="ECO:0000256" key="2">
    <source>
        <dbReference type="SAM" id="Phobius"/>
    </source>
</evidence>
<dbReference type="PANTHER" id="PTHR11889">
    <property type="entry name" value="HEDGEHOG"/>
    <property type="match status" value="1"/>
</dbReference>